<feature type="signal peptide" evidence="2">
    <location>
        <begin position="1"/>
        <end position="34"/>
    </location>
</feature>
<dbReference type="GO" id="GO:0005886">
    <property type="term" value="C:plasma membrane"/>
    <property type="evidence" value="ECO:0007669"/>
    <property type="project" value="TreeGrafter"/>
</dbReference>
<feature type="transmembrane region" description="Helical" evidence="1">
    <location>
        <begin position="260"/>
        <end position="281"/>
    </location>
</feature>
<dbReference type="OrthoDB" id="1937321at2759"/>
<dbReference type="EMBL" id="KZ305081">
    <property type="protein sequence ID" value="PIA28964.1"/>
    <property type="molecule type" value="Genomic_DNA"/>
</dbReference>
<feature type="transmembrane region" description="Helical" evidence="1">
    <location>
        <begin position="500"/>
        <end position="522"/>
    </location>
</feature>
<evidence type="ECO:0000313" key="3">
    <source>
        <dbReference type="EMBL" id="PIA28964.1"/>
    </source>
</evidence>
<dbReference type="PANTHER" id="PTHR31414">
    <property type="entry name" value="TRANSMEMBRANE PROTEIN DDB_G0292058"/>
    <property type="match status" value="1"/>
</dbReference>
<keyword evidence="1" id="KW-0812">Transmembrane</keyword>
<dbReference type="STRING" id="218851.A0A2G5CCG2"/>
<organism evidence="3 4">
    <name type="scientific">Aquilegia coerulea</name>
    <name type="common">Rocky mountain columbine</name>
    <dbReference type="NCBI Taxonomy" id="218851"/>
    <lineage>
        <taxon>Eukaryota</taxon>
        <taxon>Viridiplantae</taxon>
        <taxon>Streptophyta</taxon>
        <taxon>Embryophyta</taxon>
        <taxon>Tracheophyta</taxon>
        <taxon>Spermatophyta</taxon>
        <taxon>Magnoliopsida</taxon>
        <taxon>Ranunculales</taxon>
        <taxon>Ranunculaceae</taxon>
        <taxon>Thalictroideae</taxon>
        <taxon>Aquilegia</taxon>
    </lineage>
</organism>
<keyword evidence="1" id="KW-0472">Membrane</keyword>
<dbReference type="PANTHER" id="PTHR31414:SF15">
    <property type="entry name" value="PLASMA MEMBRANE FUSION PROTEIN"/>
    <property type="match status" value="1"/>
</dbReference>
<evidence type="ECO:0000256" key="2">
    <source>
        <dbReference type="SAM" id="SignalP"/>
    </source>
</evidence>
<evidence type="ECO:0008006" key="5">
    <source>
        <dbReference type="Google" id="ProtNLM"/>
    </source>
</evidence>
<feature type="transmembrane region" description="Helical" evidence="1">
    <location>
        <begin position="288"/>
        <end position="314"/>
    </location>
</feature>
<evidence type="ECO:0000256" key="1">
    <source>
        <dbReference type="SAM" id="Phobius"/>
    </source>
</evidence>
<keyword evidence="2" id="KW-0732">Signal</keyword>
<dbReference type="AlphaFoldDB" id="A0A2G5CCG2"/>
<feature type="transmembrane region" description="Helical" evidence="1">
    <location>
        <begin position="113"/>
        <end position="137"/>
    </location>
</feature>
<dbReference type="GO" id="GO:0009506">
    <property type="term" value="C:plasmodesma"/>
    <property type="evidence" value="ECO:0007669"/>
    <property type="project" value="TreeGrafter"/>
</dbReference>
<name>A0A2G5CCG2_AQUCA</name>
<proteinExistence type="predicted"/>
<evidence type="ECO:0000313" key="4">
    <source>
        <dbReference type="Proteomes" id="UP000230069"/>
    </source>
</evidence>
<keyword evidence="1" id="KW-1133">Transmembrane helix</keyword>
<accession>A0A2G5CCG2</accession>
<dbReference type="InParanoid" id="A0A2G5CCG2"/>
<feature type="transmembrane region" description="Helical" evidence="1">
    <location>
        <begin position="149"/>
        <end position="173"/>
    </location>
</feature>
<gene>
    <name evidence="3" type="ORF">AQUCO_06400022v1</name>
</gene>
<reference evidence="3 4" key="1">
    <citation type="submission" date="2017-09" db="EMBL/GenBank/DDBJ databases">
        <title>WGS assembly of Aquilegia coerulea Goldsmith.</title>
        <authorList>
            <person name="Hodges S."/>
            <person name="Kramer E."/>
            <person name="Nordborg M."/>
            <person name="Tomkins J."/>
            <person name="Borevitz J."/>
            <person name="Derieg N."/>
            <person name="Yan J."/>
            <person name="Mihaltcheva S."/>
            <person name="Hayes R.D."/>
            <person name="Rokhsar D."/>
        </authorList>
    </citation>
    <scope>NUCLEOTIDE SEQUENCE [LARGE SCALE GENOMIC DNA]</scope>
    <source>
        <strain evidence="4">cv. Goldsmith</strain>
    </source>
</reference>
<feature type="chain" id="PRO_5013707123" description="Transmembrane protein" evidence="2">
    <location>
        <begin position="35"/>
        <end position="551"/>
    </location>
</feature>
<sequence length="551" mass="61465">MGFLEKLCSSSCFLVPVLLLLSILFLSFSHGASQHNNTQSIGMIDGGELISELARSSLLEESNDIPLDNSTLALAADRTNRIDPLNGRKRYRGGWNISNQHYWSSVGFTAAPLFLIAVVWFMVFGFTLFVICCFYCCCQREPYGYSRTAYGVSFLFLVFFTIAVITGCIILYANQGKFHESTTDTLEYVLEQEKIIVDNLQNVSYYLSSAKQVGVDNVFIPSDVQTRIDQIGSKIGTSIATLSDHTEKNSDKIQGSLDSIRVSLIVIASVMLLLALLGFLFSLLGMQFLVYILVIFGWFLVAGTFILCGIFLLLHNVVADTCVAMDQWVKHPTVHTALDEVLPCVDSATANQTIFETREASYQLASVVNQVITNVSNINFSPNFPSVYYNQSGPLMPVLCNPFNPDMTERECSTGEVDLNNATQVWRNYICQVSAAGICTTVGRVTPTLYNQMAASVNVSYGLYYYGPFLVQLEDCSFVRETFAYITSNYCFGLQRYSKWTYVGLVIVSTSVMLSLIVWVAYSRERRHRVYTKHLIDGTSESPSAQNKDPE</sequence>
<keyword evidence="4" id="KW-1185">Reference proteome</keyword>
<protein>
    <recommendedName>
        <fullName evidence="5">Transmembrane protein</fullName>
    </recommendedName>
</protein>
<dbReference type="InterPro" id="IPR040283">
    <property type="entry name" value="DDB_G0292058-like"/>
</dbReference>
<dbReference type="Proteomes" id="UP000230069">
    <property type="component" value="Unassembled WGS sequence"/>
</dbReference>